<dbReference type="PANTHER" id="PTHR37305">
    <property type="entry name" value="INTEGRAL MEMBRANE PROTEIN-RELATED"/>
    <property type="match status" value="1"/>
</dbReference>
<dbReference type="SUPFAM" id="SSF52317">
    <property type="entry name" value="Class I glutamine amidotransferase-like"/>
    <property type="match status" value="1"/>
</dbReference>
<feature type="transmembrane region" description="Helical" evidence="1">
    <location>
        <begin position="175"/>
        <end position="193"/>
    </location>
</feature>
<dbReference type="GO" id="GO:0005886">
    <property type="term" value="C:plasma membrane"/>
    <property type="evidence" value="ECO:0007669"/>
    <property type="project" value="UniProtKB-SubCell"/>
</dbReference>
<feature type="transmembrane region" description="Helical" evidence="1">
    <location>
        <begin position="229"/>
        <end position="247"/>
    </location>
</feature>
<feature type="transmembrane region" description="Helical" evidence="1">
    <location>
        <begin position="118"/>
        <end position="139"/>
    </location>
</feature>
<organism evidence="3 4">
    <name type="scientific">Bacteroides reticulotermitis JCM 10512</name>
    <dbReference type="NCBI Taxonomy" id="1445607"/>
    <lineage>
        <taxon>Bacteria</taxon>
        <taxon>Pseudomonadati</taxon>
        <taxon>Bacteroidota</taxon>
        <taxon>Bacteroidia</taxon>
        <taxon>Bacteroidales</taxon>
        <taxon>Bacteroidaceae</taxon>
        <taxon>Bacteroides</taxon>
    </lineage>
</organism>
<dbReference type="Pfam" id="PF09822">
    <property type="entry name" value="ABC_transp_aux"/>
    <property type="match status" value="1"/>
</dbReference>
<feature type="transmembrane region" description="Helical" evidence="1">
    <location>
        <begin position="145"/>
        <end position="168"/>
    </location>
</feature>
<keyword evidence="1" id="KW-0472">Membrane</keyword>
<evidence type="ECO:0000313" key="3">
    <source>
        <dbReference type="EMBL" id="GAE83506.1"/>
    </source>
</evidence>
<dbReference type="STRING" id="1445607.JCM10512_1785"/>
<dbReference type="CDD" id="cd03143">
    <property type="entry name" value="A4_beta-galactosidase_middle_domain"/>
    <property type="match status" value="1"/>
</dbReference>
<dbReference type="Proteomes" id="UP000019131">
    <property type="component" value="Unassembled WGS sequence"/>
</dbReference>
<dbReference type="EMBL" id="BAIV01000009">
    <property type="protein sequence ID" value="GAE83506.1"/>
    <property type="molecule type" value="Genomic_DNA"/>
</dbReference>
<keyword evidence="1" id="KW-1133">Transmembrane helix</keyword>
<name>W4URC6_9BACE</name>
<dbReference type="InterPro" id="IPR029062">
    <property type="entry name" value="Class_I_gatase-like"/>
</dbReference>
<protein>
    <recommendedName>
        <fullName evidence="2">ABC-type uncharacterized transport system domain-containing protein</fullName>
    </recommendedName>
</protein>
<reference evidence="3 4" key="1">
    <citation type="journal article" date="2014" name="Genome Announc.">
        <title>Draft Genome Sequence of Bacteroides reticulotermitis Strain JCM 10512T, Isolated from the Gut of a Termite.</title>
        <authorList>
            <person name="Yuki M."/>
            <person name="Oshima K."/>
            <person name="Suda W."/>
            <person name="Sakamoto M."/>
            <person name="Iida T."/>
            <person name="Hattori M."/>
            <person name="Ohkuma M."/>
        </authorList>
    </citation>
    <scope>NUCLEOTIDE SEQUENCE [LARGE SCALE GENOMIC DNA]</scope>
    <source>
        <strain evidence="3 4">JCM 10512</strain>
    </source>
</reference>
<accession>W4URC6</accession>
<comment type="caution">
    <text evidence="3">The sequence shown here is derived from an EMBL/GenBank/DDBJ whole genome shotgun (WGS) entry which is preliminary data.</text>
</comment>
<evidence type="ECO:0000259" key="2">
    <source>
        <dbReference type="Pfam" id="PF09822"/>
    </source>
</evidence>
<feature type="transmembrane region" description="Helical" evidence="1">
    <location>
        <begin position="60"/>
        <end position="80"/>
    </location>
</feature>
<feature type="transmembrane region" description="Helical" evidence="1">
    <location>
        <begin position="259"/>
        <end position="277"/>
    </location>
</feature>
<gene>
    <name evidence="3" type="ORF">JCM10512_1785</name>
</gene>
<evidence type="ECO:0000313" key="4">
    <source>
        <dbReference type="Proteomes" id="UP000019131"/>
    </source>
</evidence>
<keyword evidence="1" id="KW-0812">Transmembrane</keyword>
<keyword evidence="4" id="KW-1185">Reference proteome</keyword>
<proteinExistence type="predicted"/>
<dbReference type="InterPro" id="IPR019196">
    <property type="entry name" value="ABC_transp_unknown"/>
</dbReference>
<evidence type="ECO:0000256" key="1">
    <source>
        <dbReference type="SAM" id="Phobius"/>
    </source>
</evidence>
<sequence>MKKIYKIAKAELLTMFYSPVAWLILIVFTIQIGISFVASLKDVTNTQNMGYTAGSLTPYLLINAVTGLFTMMQKYLYLYMPLLTMGLMSREYSSGTIKLLYSSPVTAKDIIFGKFLGMISYGAILLAALLVLVLGFAFTVDNFNYAELCSGLLGMFLLLCAYSAIGLFVSSLTSYQVVAAIGTLVVLAVLNYANQLWQDIAFVREITYWICLTGRSGPMTGGLICSEDVIYYFVVIAMFLLLSILKLQSTRQSEPVAKVIGKYAFLLAGVVVVGYITSRPVFMYYYDTTETKRNTLSISSQEVMSKLDGGLTITTYVNMLDDNRYLAMPANIKEDEERFKQYLRFKPDMTLKYVYYYADSGNDRFTRLYPGLSTKEMMEKEAELAEVSPELFMPVEELNKTIDLSGEGYHFVRVIERENGQTAFLRLYNDMMKVPGESEISVAFKRFTTKLPVVGFLTGQGEPRITGEGLSRDYTMFADTKDFRQSLVNQGFDVLPVSVSDDQDIPANIDIIVIADMNRALTEGEQEKLDKYIARGGNMLIAGRARKDEVMNSLVEQFGVKFLPGTLVQKHVDEGPNVVYMSATPEMQQLSYLMEPLGPPRNAKIVMLMLQGWNIRQIKGIM</sequence>
<dbReference type="AlphaFoldDB" id="W4URC6"/>
<dbReference type="Pfam" id="PF12679">
    <property type="entry name" value="ABC2_membrane_2"/>
    <property type="match status" value="1"/>
</dbReference>
<dbReference type="PANTHER" id="PTHR37305:SF1">
    <property type="entry name" value="MEMBRANE PROTEIN"/>
    <property type="match status" value="1"/>
</dbReference>
<feature type="domain" description="ABC-type uncharacterised transport system" evidence="2">
    <location>
        <begin position="452"/>
        <end position="566"/>
    </location>
</feature>
<feature type="transmembrane region" description="Helical" evidence="1">
    <location>
        <begin position="20"/>
        <end position="40"/>
    </location>
</feature>
<dbReference type="GO" id="GO:0140359">
    <property type="term" value="F:ABC-type transporter activity"/>
    <property type="evidence" value="ECO:0007669"/>
    <property type="project" value="InterPro"/>
</dbReference>
<dbReference type="RefSeq" id="WP_244437009.1">
    <property type="nucleotide sequence ID" value="NZ_BAIV01000009.1"/>
</dbReference>